<sequence length="154" mass="16942">MSEQVSASRSASVEKKPVSGWAVGGAVFAATMMVMIGMFQAFEGLAAILQDQFFVVTRSYVYNFDVTTWGWIHLVLGTLAAVAGCFVFTGHLWARIIGIGFAVLNAVVQFVFMPYYPLWALLMIAMDVAVIWALCLYRKGAIDDDGGYGYGMYY</sequence>
<protein>
    <recommendedName>
        <fullName evidence="2">DUF7144 domain-containing protein</fullName>
    </recommendedName>
</protein>
<feature type="transmembrane region" description="Helical" evidence="1">
    <location>
        <begin position="21"/>
        <end position="49"/>
    </location>
</feature>
<evidence type="ECO:0000313" key="3">
    <source>
        <dbReference type="EMBL" id="GAA3611250.1"/>
    </source>
</evidence>
<dbReference type="Pfam" id="PF23636">
    <property type="entry name" value="DUF7144"/>
    <property type="match status" value="1"/>
</dbReference>
<evidence type="ECO:0000313" key="4">
    <source>
        <dbReference type="Proteomes" id="UP001500630"/>
    </source>
</evidence>
<name>A0ABP6ZK29_9ACTN</name>
<dbReference type="EMBL" id="BAABDQ010000047">
    <property type="protein sequence ID" value="GAA3611250.1"/>
    <property type="molecule type" value="Genomic_DNA"/>
</dbReference>
<gene>
    <name evidence="3" type="ORF">GCM10022419_115310</name>
</gene>
<dbReference type="RefSeq" id="WP_345575919.1">
    <property type="nucleotide sequence ID" value="NZ_BAABDQ010000047.1"/>
</dbReference>
<comment type="caution">
    <text evidence="3">The sequence shown here is derived from an EMBL/GenBank/DDBJ whole genome shotgun (WGS) entry which is preliminary data.</text>
</comment>
<proteinExistence type="predicted"/>
<keyword evidence="1" id="KW-0472">Membrane</keyword>
<evidence type="ECO:0000256" key="1">
    <source>
        <dbReference type="SAM" id="Phobius"/>
    </source>
</evidence>
<evidence type="ECO:0000259" key="2">
    <source>
        <dbReference type="Pfam" id="PF23636"/>
    </source>
</evidence>
<organism evidence="3 4">
    <name type="scientific">Nonomuraea rosea</name>
    <dbReference type="NCBI Taxonomy" id="638574"/>
    <lineage>
        <taxon>Bacteria</taxon>
        <taxon>Bacillati</taxon>
        <taxon>Actinomycetota</taxon>
        <taxon>Actinomycetes</taxon>
        <taxon>Streptosporangiales</taxon>
        <taxon>Streptosporangiaceae</taxon>
        <taxon>Nonomuraea</taxon>
    </lineage>
</organism>
<dbReference type="InterPro" id="IPR055568">
    <property type="entry name" value="DUF7144"/>
</dbReference>
<dbReference type="Proteomes" id="UP001500630">
    <property type="component" value="Unassembled WGS sequence"/>
</dbReference>
<feature type="domain" description="DUF7144" evidence="2">
    <location>
        <begin position="26"/>
        <end position="138"/>
    </location>
</feature>
<reference evidence="4" key="1">
    <citation type="journal article" date="2019" name="Int. J. Syst. Evol. Microbiol.">
        <title>The Global Catalogue of Microorganisms (GCM) 10K type strain sequencing project: providing services to taxonomists for standard genome sequencing and annotation.</title>
        <authorList>
            <consortium name="The Broad Institute Genomics Platform"/>
            <consortium name="The Broad Institute Genome Sequencing Center for Infectious Disease"/>
            <person name="Wu L."/>
            <person name="Ma J."/>
        </authorList>
    </citation>
    <scope>NUCLEOTIDE SEQUENCE [LARGE SCALE GENOMIC DNA]</scope>
    <source>
        <strain evidence="4">JCM 17326</strain>
    </source>
</reference>
<keyword evidence="4" id="KW-1185">Reference proteome</keyword>
<feature type="transmembrane region" description="Helical" evidence="1">
    <location>
        <begin position="69"/>
        <end position="89"/>
    </location>
</feature>
<feature type="transmembrane region" description="Helical" evidence="1">
    <location>
        <begin position="118"/>
        <end position="137"/>
    </location>
</feature>
<keyword evidence="1" id="KW-0812">Transmembrane</keyword>
<accession>A0ABP6ZK29</accession>
<keyword evidence="1" id="KW-1133">Transmembrane helix</keyword>
<feature type="transmembrane region" description="Helical" evidence="1">
    <location>
        <begin position="96"/>
        <end position="112"/>
    </location>
</feature>